<protein>
    <recommendedName>
        <fullName evidence="2">Addiction module toxin, HicA family</fullName>
    </recommendedName>
</protein>
<reference evidence="1" key="1">
    <citation type="journal article" date="2014" name="Front. Microbiol.">
        <title>High frequency of phylogenetically diverse reductive dehalogenase-homologous genes in deep subseafloor sedimentary metagenomes.</title>
        <authorList>
            <person name="Kawai M."/>
            <person name="Futagami T."/>
            <person name="Toyoda A."/>
            <person name="Takaki Y."/>
            <person name="Nishi S."/>
            <person name="Hori S."/>
            <person name="Arai W."/>
            <person name="Tsubouchi T."/>
            <person name="Morono Y."/>
            <person name="Uchiyama I."/>
            <person name="Ito T."/>
            <person name="Fujiyama A."/>
            <person name="Inagaki F."/>
            <person name="Takami H."/>
        </authorList>
    </citation>
    <scope>NUCLEOTIDE SEQUENCE</scope>
    <source>
        <strain evidence="1">Expedition CK06-06</strain>
    </source>
</reference>
<dbReference type="Gene3D" id="3.30.920.30">
    <property type="entry name" value="Hypothetical protein"/>
    <property type="match status" value="1"/>
</dbReference>
<dbReference type="SUPFAM" id="SSF54786">
    <property type="entry name" value="YcfA/nrd intein domain"/>
    <property type="match status" value="1"/>
</dbReference>
<accession>X1QEA4</accession>
<sequence length="51" mass="5619">MNKYPIISGKRLIKALKKAGYMICKGRKGIFGKGSHTSMKHPTDNSLVTVI</sequence>
<name>X1QEA4_9ZZZZ</name>
<dbReference type="InterPro" id="IPR038570">
    <property type="entry name" value="HicA_sf"/>
</dbReference>
<proteinExistence type="predicted"/>
<comment type="caution">
    <text evidence="1">The sequence shown here is derived from an EMBL/GenBank/DDBJ whole genome shotgun (WGS) entry which is preliminary data.</text>
</comment>
<evidence type="ECO:0000313" key="1">
    <source>
        <dbReference type="EMBL" id="GAI66533.1"/>
    </source>
</evidence>
<dbReference type="EMBL" id="BARW01003392">
    <property type="protein sequence ID" value="GAI66533.1"/>
    <property type="molecule type" value="Genomic_DNA"/>
</dbReference>
<organism evidence="1">
    <name type="scientific">marine sediment metagenome</name>
    <dbReference type="NCBI Taxonomy" id="412755"/>
    <lineage>
        <taxon>unclassified sequences</taxon>
        <taxon>metagenomes</taxon>
        <taxon>ecological metagenomes</taxon>
    </lineage>
</organism>
<evidence type="ECO:0008006" key="2">
    <source>
        <dbReference type="Google" id="ProtNLM"/>
    </source>
</evidence>
<gene>
    <name evidence="1" type="ORF">S12H4_08686</name>
</gene>
<dbReference type="AlphaFoldDB" id="X1QEA4"/>
<feature type="non-terminal residue" evidence="1">
    <location>
        <position position="51"/>
    </location>
</feature>